<accession>A0A1S7S5S6</accession>
<feature type="binding site" evidence="6">
    <location>
        <position position="62"/>
    </location>
    <ligand>
        <name>FMN</name>
        <dbReference type="ChEBI" id="CHEBI:58210"/>
    </ligand>
</feature>
<comment type="subunit">
    <text evidence="6">Homodimer.</text>
</comment>
<evidence type="ECO:0000259" key="7">
    <source>
        <dbReference type="Pfam" id="PF02525"/>
    </source>
</evidence>
<dbReference type="EMBL" id="FBWC01000030">
    <property type="protein sequence ID" value="CUX62524.1"/>
    <property type="molecule type" value="Genomic_DNA"/>
</dbReference>
<dbReference type="InterPro" id="IPR023048">
    <property type="entry name" value="NADH:quinone_OxRdtase_FMN_depd"/>
</dbReference>
<dbReference type="GO" id="GO:0009055">
    <property type="term" value="F:electron transfer activity"/>
    <property type="evidence" value="ECO:0007669"/>
    <property type="project" value="UniProtKB-UniRule"/>
</dbReference>
<dbReference type="SUPFAM" id="SSF52218">
    <property type="entry name" value="Flavoproteins"/>
    <property type="match status" value="1"/>
</dbReference>
<comment type="similarity">
    <text evidence="6">Belongs to the azoreductase type 1 family.</text>
</comment>
<dbReference type="GO" id="GO:0010181">
    <property type="term" value="F:FMN binding"/>
    <property type="evidence" value="ECO:0007669"/>
    <property type="project" value="UniProtKB-UniRule"/>
</dbReference>
<comment type="cofactor">
    <cofactor evidence="6">
        <name>FMN</name>
        <dbReference type="ChEBI" id="CHEBI:58210"/>
    </cofactor>
    <text evidence="6">Binds 1 FMN per subunit.</text>
</comment>
<protein>
    <recommendedName>
        <fullName evidence="6">FMN dependent NADH:quinone oxidoreductase</fullName>
        <ecNumber evidence="6">1.6.5.-</ecNumber>
    </recommendedName>
    <alternativeName>
        <fullName evidence="6">Azo-dye reductase</fullName>
    </alternativeName>
    <alternativeName>
        <fullName evidence="6">FMN-dependent NADH-azo compound oxidoreductase</fullName>
    </alternativeName>
    <alternativeName>
        <fullName evidence="6">FMN-dependent NADH-azoreductase</fullName>
        <ecNumber evidence="6">1.7.1.17</ecNumber>
    </alternativeName>
</protein>
<evidence type="ECO:0000256" key="5">
    <source>
        <dbReference type="ARBA" id="ARBA00048542"/>
    </source>
</evidence>
<dbReference type="GO" id="GO:0016655">
    <property type="term" value="F:oxidoreductase activity, acting on NAD(P)H, quinone or similar compound as acceptor"/>
    <property type="evidence" value="ECO:0007669"/>
    <property type="project" value="InterPro"/>
</dbReference>
<keyword evidence="1 6" id="KW-0285">Flavoprotein</keyword>
<reference evidence="8 9" key="1">
    <citation type="submission" date="2016-01" db="EMBL/GenBank/DDBJ databases">
        <authorList>
            <person name="Oliw E.H."/>
        </authorList>
    </citation>
    <scope>NUCLEOTIDE SEQUENCE [LARGE SCALE GENOMIC DNA]</scope>
    <source>
        <strain evidence="8 9">Kerr 14</strain>
    </source>
</reference>
<gene>
    <name evidence="6 8" type="primary">azoR</name>
    <name evidence="8" type="ORF">AGR4C_Lc80141</name>
</gene>
<dbReference type="InterPro" id="IPR003680">
    <property type="entry name" value="Flavodoxin_fold"/>
</dbReference>
<comment type="caution">
    <text evidence="6">Lacks conserved residue(s) required for the propagation of feature annotation.</text>
</comment>
<keyword evidence="2 6" id="KW-0288">FMN</keyword>
<comment type="catalytic activity">
    <reaction evidence="5">
        <text>N,N-dimethyl-1,4-phenylenediamine + anthranilate + 2 NAD(+) = 2-(4-dimethylaminophenyl)diazenylbenzoate + 2 NADH + 2 H(+)</text>
        <dbReference type="Rhea" id="RHEA:55872"/>
        <dbReference type="ChEBI" id="CHEBI:15378"/>
        <dbReference type="ChEBI" id="CHEBI:15783"/>
        <dbReference type="ChEBI" id="CHEBI:16567"/>
        <dbReference type="ChEBI" id="CHEBI:57540"/>
        <dbReference type="ChEBI" id="CHEBI:57945"/>
        <dbReference type="ChEBI" id="CHEBI:71579"/>
        <dbReference type="EC" id="1.7.1.17"/>
    </reaction>
    <physiologicalReaction direction="right-to-left" evidence="5">
        <dbReference type="Rhea" id="RHEA:55874"/>
    </physiologicalReaction>
</comment>
<proteinExistence type="inferred from homology"/>
<comment type="catalytic activity">
    <reaction evidence="6">
        <text>2 a quinone + NADH + H(+) = 2 a 1,4-benzosemiquinone + NAD(+)</text>
        <dbReference type="Rhea" id="RHEA:65952"/>
        <dbReference type="ChEBI" id="CHEBI:15378"/>
        <dbReference type="ChEBI" id="CHEBI:57540"/>
        <dbReference type="ChEBI" id="CHEBI:57945"/>
        <dbReference type="ChEBI" id="CHEBI:132124"/>
        <dbReference type="ChEBI" id="CHEBI:134225"/>
    </reaction>
</comment>
<evidence type="ECO:0000256" key="1">
    <source>
        <dbReference type="ARBA" id="ARBA00022630"/>
    </source>
</evidence>
<organism evidence="8 9">
    <name type="scientific">Agrobacterium tumefaciens str. Kerr 14</name>
    <dbReference type="NCBI Taxonomy" id="1183424"/>
    <lineage>
        <taxon>Bacteria</taxon>
        <taxon>Pseudomonadati</taxon>
        <taxon>Pseudomonadota</taxon>
        <taxon>Alphaproteobacteria</taxon>
        <taxon>Hyphomicrobiales</taxon>
        <taxon>Rhizobiaceae</taxon>
        <taxon>Rhizobium/Agrobacterium group</taxon>
        <taxon>Agrobacterium</taxon>
        <taxon>Agrobacterium tumefaciens complex</taxon>
    </lineage>
</organism>
<dbReference type="Pfam" id="PF02525">
    <property type="entry name" value="Flavodoxin_2"/>
    <property type="match status" value="1"/>
</dbReference>
<dbReference type="Proteomes" id="UP000191897">
    <property type="component" value="Unassembled WGS sequence"/>
</dbReference>
<dbReference type="AlphaFoldDB" id="A0A1S7S5S6"/>
<feature type="domain" description="Flavodoxin-like fold" evidence="7">
    <location>
        <begin position="56"/>
        <end position="240"/>
    </location>
</feature>
<dbReference type="PANTHER" id="PTHR43741:SF2">
    <property type="entry name" value="FMN-DEPENDENT NADH:QUINONE OXIDOREDUCTASE"/>
    <property type="match status" value="1"/>
</dbReference>
<dbReference type="PANTHER" id="PTHR43741">
    <property type="entry name" value="FMN-DEPENDENT NADH-AZOREDUCTASE 1"/>
    <property type="match status" value="1"/>
</dbReference>
<dbReference type="InterPro" id="IPR050104">
    <property type="entry name" value="FMN-dep_NADH:Q_OxRdtase_AzoR1"/>
</dbReference>
<evidence type="ECO:0000256" key="6">
    <source>
        <dbReference type="HAMAP-Rule" id="MF_01216"/>
    </source>
</evidence>
<feature type="binding site" evidence="6">
    <location>
        <begin position="68"/>
        <end position="70"/>
    </location>
    <ligand>
        <name>FMN</name>
        <dbReference type="ChEBI" id="CHEBI:58210"/>
    </ligand>
</feature>
<evidence type="ECO:0000313" key="8">
    <source>
        <dbReference type="EMBL" id="CUX62524.1"/>
    </source>
</evidence>
<evidence type="ECO:0000256" key="3">
    <source>
        <dbReference type="ARBA" id="ARBA00023002"/>
    </source>
</evidence>
<comment type="function">
    <text evidence="6">Also exhibits azoreductase activity. Catalyzes the reductive cleavage of the azo bond in aromatic azo compounds to the corresponding amines.</text>
</comment>
<keyword evidence="3 6" id="KW-0560">Oxidoreductase</keyword>
<comment type="function">
    <text evidence="6">Quinone reductase that provides resistance to thiol-specific stress caused by electrophilic quinones.</text>
</comment>
<dbReference type="EC" id="1.6.5.-" evidence="6"/>
<dbReference type="HAMAP" id="MF_01216">
    <property type="entry name" value="Azoreductase_type1"/>
    <property type="match status" value="1"/>
</dbReference>
<dbReference type="GO" id="GO:0016652">
    <property type="term" value="F:oxidoreductase activity, acting on NAD(P)H as acceptor"/>
    <property type="evidence" value="ECO:0007669"/>
    <property type="project" value="UniProtKB-UniRule"/>
</dbReference>
<dbReference type="Gene3D" id="3.40.50.360">
    <property type="match status" value="1"/>
</dbReference>
<dbReference type="InterPro" id="IPR029039">
    <property type="entry name" value="Flavoprotein-like_sf"/>
</dbReference>
<name>A0A1S7S5S6_AGRTU</name>
<keyword evidence="4 6" id="KW-0520">NAD</keyword>
<evidence type="ECO:0000256" key="2">
    <source>
        <dbReference type="ARBA" id="ARBA00022643"/>
    </source>
</evidence>
<dbReference type="EC" id="1.7.1.17" evidence="6"/>
<evidence type="ECO:0000256" key="4">
    <source>
        <dbReference type="ARBA" id="ARBA00023027"/>
    </source>
</evidence>
<evidence type="ECO:0000313" key="9">
    <source>
        <dbReference type="Proteomes" id="UP000191897"/>
    </source>
</evidence>
<sequence length="268" mass="29575">MKLIARAMRGVRATVMAALLKAREPHEVMISDLVKDKISSAAIGQEVRTRARMPTMLVVETSPRGEASISRNMTRRFVDAWKRTWPDGQIVNRDLMNTDLRFVTEPWLQAYFTPSDQHSPEMKQALSLSDELVQELIAADHVVIATPVYNYNIPAVLKAWFDHVVRKGLTLGFDGTGMLEGRKATVLIASGRVYTEGSPIQDRDIAALYLRLILKVIGITDVTFVAGGGAKAVDLREQTMDGFLGTLQDGIERAAGMDAGVAENQARH</sequence>